<evidence type="ECO:0000259" key="2">
    <source>
        <dbReference type="Pfam" id="PF04577"/>
    </source>
</evidence>
<proteinExistence type="predicted"/>
<name>A8ZY86_DESOH</name>
<dbReference type="KEGG" id="dol:Dole_1287"/>
<keyword evidence="1" id="KW-0812">Transmembrane</keyword>
<dbReference type="AlphaFoldDB" id="A8ZY86"/>
<evidence type="ECO:0000313" key="4">
    <source>
        <dbReference type="Proteomes" id="UP000008561"/>
    </source>
</evidence>
<dbReference type="Proteomes" id="UP000008561">
    <property type="component" value="Chromosome"/>
</dbReference>
<keyword evidence="1" id="KW-1133">Transmembrane helix</keyword>
<dbReference type="STRING" id="96561.Dole_1287"/>
<organism evidence="3 4">
    <name type="scientific">Desulfosudis oleivorans (strain DSM 6200 / JCM 39069 / Hxd3)</name>
    <name type="common">Desulfococcus oleovorans</name>
    <dbReference type="NCBI Taxonomy" id="96561"/>
    <lineage>
        <taxon>Bacteria</taxon>
        <taxon>Pseudomonadati</taxon>
        <taxon>Thermodesulfobacteriota</taxon>
        <taxon>Desulfobacteria</taxon>
        <taxon>Desulfobacterales</taxon>
        <taxon>Desulfosudaceae</taxon>
        <taxon>Desulfosudis</taxon>
    </lineage>
</organism>
<feature type="transmembrane region" description="Helical" evidence="1">
    <location>
        <begin position="86"/>
        <end position="106"/>
    </location>
</feature>
<dbReference type="Pfam" id="PF04577">
    <property type="entry name" value="Glyco_transf_61"/>
    <property type="match status" value="1"/>
</dbReference>
<dbReference type="HOGENOM" id="CLU_606524_0_0_7"/>
<accession>A8ZY86</accession>
<dbReference type="InterPro" id="IPR049625">
    <property type="entry name" value="Glyco_transf_61_cat"/>
</dbReference>
<evidence type="ECO:0000313" key="3">
    <source>
        <dbReference type="EMBL" id="ABW67093.1"/>
    </source>
</evidence>
<evidence type="ECO:0000256" key="1">
    <source>
        <dbReference type="SAM" id="Phobius"/>
    </source>
</evidence>
<reference evidence="3 4" key="1">
    <citation type="submission" date="2007-10" db="EMBL/GenBank/DDBJ databases">
        <title>Complete sequence of Desulfococcus oleovorans Hxd3.</title>
        <authorList>
            <consortium name="US DOE Joint Genome Institute"/>
            <person name="Copeland A."/>
            <person name="Lucas S."/>
            <person name="Lapidus A."/>
            <person name="Barry K."/>
            <person name="Glavina del Rio T."/>
            <person name="Dalin E."/>
            <person name="Tice H."/>
            <person name="Pitluck S."/>
            <person name="Kiss H."/>
            <person name="Brettin T."/>
            <person name="Bruce D."/>
            <person name="Detter J.C."/>
            <person name="Han C."/>
            <person name="Schmutz J."/>
            <person name="Larimer F."/>
            <person name="Land M."/>
            <person name="Hauser L."/>
            <person name="Kyrpides N."/>
            <person name="Kim E."/>
            <person name="Wawrik B."/>
            <person name="Richardson P."/>
        </authorList>
    </citation>
    <scope>NUCLEOTIDE SEQUENCE [LARGE SCALE GENOMIC DNA]</scope>
    <source>
        <strain evidence="4">DSM 6200 / JCM 39069 / Hxd3</strain>
    </source>
</reference>
<dbReference type="OrthoDB" id="9157706at2"/>
<dbReference type="eggNOG" id="COG4421">
    <property type="taxonomic scope" value="Bacteria"/>
</dbReference>
<dbReference type="EMBL" id="CP000859">
    <property type="protein sequence ID" value="ABW67093.1"/>
    <property type="molecule type" value="Genomic_DNA"/>
</dbReference>
<gene>
    <name evidence="3" type="ordered locus">Dole_1287</name>
</gene>
<dbReference type="GO" id="GO:0016757">
    <property type="term" value="F:glycosyltransferase activity"/>
    <property type="evidence" value="ECO:0007669"/>
    <property type="project" value="InterPro"/>
</dbReference>
<keyword evidence="4" id="KW-1185">Reference proteome</keyword>
<keyword evidence="1" id="KW-0472">Membrane</keyword>
<feature type="domain" description="Glycosyltransferase 61 catalytic" evidence="2">
    <location>
        <begin position="247"/>
        <end position="434"/>
    </location>
</feature>
<sequence>MPLFRDNRSMRHDALRHPLPSNIAIWSPSDDDGVFPLDGLRPAIRHINTSSKKKGDPLARLRVTWMGRFYTKHFKRYAFIRWLASWLWRNLYPVYLNFIAGLSIYFRNRKAMRRRRLITLTEYAAAQHLQKVKLADAGLVKTPAPAVYPAGDRDCLQSPHEEYIFPEVFVASIKNGMVYGGTNLILLEDQVICHDLYDFKRDYTSEEMHGRTVIDPAGRRIRWILHDETPEQIPMAAAFVDACAPNYAHWMTEVLPRIALFCNEPRFNRIPIVVNDGLHENIMESLFFVAGPEREIITLPIGRALAIDTLYLTSVAGYVPFERRTTKLSGHSHGRFSPRAFELLRERMAVLDPKTGNRDWPEKIVLHRNSGYRKVVNIDEIESELVGRGYAVVQPEKLTFLQQVHLFSHVKHIVGSSGSALANMMFAPKDAKIIILLNKHPDTSYWYWQNMACTCGNRIHYVLGKSRDIGNNGIHADFEIRMDHLIASIEGES</sequence>
<protein>
    <submittedName>
        <fullName evidence="3">Capsular polysaccharide biosynthesis protein-like protein</fullName>
    </submittedName>
</protein>